<keyword evidence="4" id="KW-0472">Membrane</keyword>
<dbReference type="GO" id="GO:0016791">
    <property type="term" value="F:phosphatase activity"/>
    <property type="evidence" value="ECO:0007669"/>
    <property type="project" value="TreeGrafter"/>
</dbReference>
<dbReference type="OrthoDB" id="976877at2"/>
<dbReference type="Pfam" id="PF13181">
    <property type="entry name" value="TPR_8"/>
    <property type="match status" value="2"/>
</dbReference>
<feature type="transmembrane region" description="Helical" evidence="4">
    <location>
        <begin position="493"/>
        <end position="513"/>
    </location>
</feature>
<dbReference type="RefSeq" id="WP_091539525.1">
    <property type="nucleotide sequence ID" value="NZ_FONY01000003.1"/>
</dbReference>
<keyword evidence="4" id="KW-1133">Transmembrane helix</keyword>
<reference evidence="6 7" key="1">
    <citation type="submission" date="2016-10" db="EMBL/GenBank/DDBJ databases">
        <authorList>
            <person name="de Groot N.N."/>
        </authorList>
    </citation>
    <scope>NUCLEOTIDE SEQUENCE [LARGE SCALE GENOMIC DNA]</scope>
    <source>
        <strain>GEY</strain>
        <strain evidence="7">DSM 9560</strain>
    </source>
</reference>
<proteinExistence type="predicted"/>
<evidence type="ECO:0000256" key="4">
    <source>
        <dbReference type="SAM" id="Phobius"/>
    </source>
</evidence>
<dbReference type="Proteomes" id="UP000199513">
    <property type="component" value="Unassembled WGS sequence"/>
</dbReference>
<evidence type="ECO:0000256" key="1">
    <source>
        <dbReference type="ARBA" id="ARBA00022801"/>
    </source>
</evidence>
<dbReference type="SUPFAM" id="SSF48452">
    <property type="entry name" value="TPR-like"/>
    <property type="match status" value="2"/>
</dbReference>
<feature type="coiled-coil region" evidence="3">
    <location>
        <begin position="370"/>
        <end position="491"/>
    </location>
</feature>
<dbReference type="PANTHER" id="PTHR43156">
    <property type="entry name" value="STAGE II SPORULATION PROTEIN E-RELATED"/>
    <property type="match status" value="1"/>
</dbReference>
<feature type="repeat" description="TPR" evidence="2">
    <location>
        <begin position="74"/>
        <end position="107"/>
    </location>
</feature>
<evidence type="ECO:0000256" key="3">
    <source>
        <dbReference type="SAM" id="Coils"/>
    </source>
</evidence>
<evidence type="ECO:0000313" key="6">
    <source>
        <dbReference type="EMBL" id="SFE58375.1"/>
    </source>
</evidence>
<evidence type="ECO:0000259" key="5">
    <source>
        <dbReference type="Pfam" id="PF07228"/>
    </source>
</evidence>
<dbReference type="Gene3D" id="1.25.40.10">
    <property type="entry name" value="Tetratricopeptide repeat domain"/>
    <property type="match status" value="4"/>
</dbReference>
<dbReference type="SMART" id="SM00028">
    <property type="entry name" value="TPR"/>
    <property type="match status" value="7"/>
</dbReference>
<dbReference type="InterPro" id="IPR019734">
    <property type="entry name" value="TPR_rpt"/>
</dbReference>
<dbReference type="InterPro" id="IPR036457">
    <property type="entry name" value="PPM-type-like_dom_sf"/>
</dbReference>
<dbReference type="EMBL" id="FONY01000003">
    <property type="protein sequence ID" value="SFE58375.1"/>
    <property type="molecule type" value="Genomic_DNA"/>
</dbReference>
<dbReference type="Gene3D" id="3.60.40.10">
    <property type="entry name" value="PPM-type phosphatase domain"/>
    <property type="match status" value="1"/>
</dbReference>
<dbReference type="InterPro" id="IPR052016">
    <property type="entry name" value="Bact_Sigma-Reg"/>
</dbReference>
<organism evidence="6 7">
    <name type="scientific">Thermoflexibacter ruber</name>
    <dbReference type="NCBI Taxonomy" id="1003"/>
    <lineage>
        <taxon>Bacteria</taxon>
        <taxon>Pseudomonadati</taxon>
        <taxon>Bacteroidota</taxon>
        <taxon>Cytophagia</taxon>
        <taxon>Cytophagales</taxon>
        <taxon>Thermoflexibacteraceae</taxon>
        <taxon>Thermoflexibacter</taxon>
    </lineage>
</organism>
<keyword evidence="2" id="KW-0802">TPR repeat</keyword>
<dbReference type="PANTHER" id="PTHR43156:SF9">
    <property type="entry name" value="HAMP DOMAIN-CONTAINING PROTEIN"/>
    <property type="match status" value="1"/>
</dbReference>
<dbReference type="InterPro" id="IPR011990">
    <property type="entry name" value="TPR-like_helical_dom_sf"/>
</dbReference>
<evidence type="ECO:0000256" key="2">
    <source>
        <dbReference type="PROSITE-ProRule" id="PRU00339"/>
    </source>
</evidence>
<keyword evidence="3" id="KW-0175">Coiled coil</keyword>
<sequence length="812" mass="93620">MSKAFLKYIFSFFVLLYISIVQSIFAQNSDSLLTTARAAKVEKDLPTALRNYLQAIKILEKEQEKRPEIKEKLAPIYIEIGQIYEEGNLHENALTYFKKSNELDEKANTNEQIADELLESRKYEEAISYYNKALKTYRTENNYPAIIRNLRQIANAYKKLNQYEKALESNIEILNLARQAKDKGEELTSLNNLGYIHRYLKNYTKALDFLSQTLVLQRTLKESLKEQVITLVNIGVVNQNIGNYTNALDNLLQALQIAQKQKDIHEICKIQDLIAVVYLNSKDLYNAENYNESSVEIAENLRNPYLLQAVYETKSNILQVKEDFQNALSFYKKYAAIRDSLELSERIAQQELLQQQFLVERNEKNISDEIANEEARKAEIQQIKGEIERQRLAMEKEAEKLRADEEKEKAEKQQAQARAALALKELEILKQQREAEKDKLAIAELEKEKVKQDLEIEKNKAADKERQRQIAQLEQEKKIQTLEALQQAEENNFLYAVLLFILISTLIAIYALFNVRKKNKLLAQQKDEIEVKNTELEQTQEELKSQRDTLALKTQELDLAYNNIKASITYAKRIQEAILPPTSLIQQYLPESFILYKPRDIVSGDFYWFAPISEKLCVIAVVDCTGHGVPGAFMSMIGDSLLNQIVLEKGIISPDLILSELDKGIKQALRKGEADAKDGMDMAICVIDQYKKFMEFAGAMNPICIVQNNELREIKADKRAIGGDTKENHLFTKHTIDISIPTMTYMYSDGFQDQFGGEHGKKFMVKRFRELLFSLHSEPIQAQKQLLDQTIEAWKGKDHKQIDDILVMGFRV</sequence>
<feature type="coiled-coil region" evidence="3">
    <location>
        <begin position="519"/>
        <end position="556"/>
    </location>
</feature>
<gene>
    <name evidence="6" type="ORF">SAMN04488541_1003115</name>
</gene>
<dbReference type="STRING" id="1003.SAMN04488541_1003115"/>
<dbReference type="Pfam" id="PF07228">
    <property type="entry name" value="SpoIIE"/>
    <property type="match status" value="1"/>
</dbReference>
<evidence type="ECO:0000313" key="7">
    <source>
        <dbReference type="Proteomes" id="UP000199513"/>
    </source>
</evidence>
<protein>
    <submittedName>
        <fullName evidence="6">Serine phosphatase RsbU, regulator of sigma subunit</fullName>
    </submittedName>
</protein>
<feature type="domain" description="PPM-type phosphatase" evidence="5">
    <location>
        <begin position="617"/>
        <end position="811"/>
    </location>
</feature>
<name>A0A1I2BQJ7_9BACT</name>
<dbReference type="InterPro" id="IPR001932">
    <property type="entry name" value="PPM-type_phosphatase-like_dom"/>
</dbReference>
<dbReference type="AlphaFoldDB" id="A0A1I2BQJ7"/>
<keyword evidence="4" id="KW-0812">Transmembrane</keyword>
<dbReference type="PROSITE" id="PS50005">
    <property type="entry name" value="TPR"/>
    <property type="match status" value="1"/>
</dbReference>
<dbReference type="Pfam" id="PF13424">
    <property type="entry name" value="TPR_12"/>
    <property type="match status" value="1"/>
</dbReference>
<keyword evidence="1" id="KW-0378">Hydrolase</keyword>
<keyword evidence="7" id="KW-1185">Reference proteome</keyword>
<accession>A0A1I2BQJ7</accession>